<evidence type="ECO:0000259" key="1">
    <source>
        <dbReference type="Pfam" id="PF01266"/>
    </source>
</evidence>
<dbReference type="InterPro" id="IPR006076">
    <property type="entry name" value="FAD-dep_OxRdtase"/>
</dbReference>
<keyword evidence="2" id="KW-0560">Oxidoreductase</keyword>
<dbReference type="Proteomes" id="UP001325680">
    <property type="component" value="Chromosome"/>
</dbReference>
<dbReference type="PANTHER" id="PTHR13847:SF201">
    <property type="entry name" value="PUTATIBE OXIDOREDUCTASE"/>
    <property type="match status" value="1"/>
</dbReference>
<accession>A0ABZ0W2R1</accession>
<proteinExistence type="predicted"/>
<keyword evidence="3" id="KW-1185">Reference proteome</keyword>
<sequence length="400" mass="45177">MRLRTYESFWLLKNGLIYTYPSVQQNLSTDIVVLGGGITGALIADMLVREGYKTILIDKNDIALGSTSATTSMLQYEIDVPLYKLEDKIGTDAAVKCYKAGIAAIRELEELISKEKINCGFRKKQSLYLAHTKAASPHLYKEFEARDQNKLGVKWLTASAIKRKYGLQSFGGILSSVAASVDAYKLAHELISINTRRGLLVYDQVDIKKIDHKNRGVTISLENGCRVKAKKIIYCTGYETVNMFDERIADLHSTYACVSEEKIKINKEVNNILLWNTRTPYLYMRTTDDGRLLVGGGDSRFTSATYMQENKEKKSKELMKQLLELMPGIHFIEDIMWAGLFGSTKDGLPYIGPHPDFENALFVLGFGGNGITFSIQGRQIIKDMLADKPNELSYYYRFKR</sequence>
<evidence type="ECO:0000313" key="3">
    <source>
        <dbReference type="Proteomes" id="UP001325680"/>
    </source>
</evidence>
<dbReference type="InterPro" id="IPR036188">
    <property type="entry name" value="FAD/NAD-bd_sf"/>
</dbReference>
<dbReference type="EC" id="1.-.-.-" evidence="2"/>
<reference evidence="2 3" key="1">
    <citation type="submission" date="2023-12" db="EMBL/GenBank/DDBJ databases">
        <title>Genome sequencing and assembly of bacterial species from a model synthetic community.</title>
        <authorList>
            <person name="Hogle S.L."/>
        </authorList>
    </citation>
    <scope>NUCLEOTIDE SEQUENCE [LARGE SCALE GENOMIC DNA]</scope>
    <source>
        <strain evidence="2 3">HAMBI_3031</strain>
    </source>
</reference>
<feature type="domain" description="FAD dependent oxidoreductase" evidence="1">
    <location>
        <begin position="30"/>
        <end position="375"/>
    </location>
</feature>
<organism evidence="2 3">
    <name type="scientific">Niabella yanshanensis</name>
    <dbReference type="NCBI Taxonomy" id="577386"/>
    <lineage>
        <taxon>Bacteria</taxon>
        <taxon>Pseudomonadati</taxon>
        <taxon>Bacteroidota</taxon>
        <taxon>Chitinophagia</taxon>
        <taxon>Chitinophagales</taxon>
        <taxon>Chitinophagaceae</taxon>
        <taxon>Niabella</taxon>
    </lineage>
</organism>
<dbReference type="Gene3D" id="3.50.50.60">
    <property type="entry name" value="FAD/NAD(P)-binding domain"/>
    <property type="match status" value="1"/>
</dbReference>
<dbReference type="PANTHER" id="PTHR13847">
    <property type="entry name" value="SARCOSINE DEHYDROGENASE-RELATED"/>
    <property type="match status" value="1"/>
</dbReference>
<dbReference type="EMBL" id="CP139960">
    <property type="protein sequence ID" value="WQD37522.1"/>
    <property type="molecule type" value="Genomic_DNA"/>
</dbReference>
<dbReference type="SUPFAM" id="SSF51905">
    <property type="entry name" value="FAD/NAD(P)-binding domain"/>
    <property type="match status" value="1"/>
</dbReference>
<evidence type="ECO:0000313" key="2">
    <source>
        <dbReference type="EMBL" id="WQD37522.1"/>
    </source>
</evidence>
<dbReference type="RefSeq" id="WP_114791695.1">
    <property type="nucleotide sequence ID" value="NZ_CP139960.1"/>
</dbReference>
<name>A0ABZ0W2R1_9BACT</name>
<protein>
    <submittedName>
        <fullName evidence="2">FAD-dependent oxidoreductase</fullName>
        <ecNumber evidence="2">1.-.-.-</ecNumber>
    </submittedName>
</protein>
<dbReference type="Pfam" id="PF01266">
    <property type="entry name" value="DAO"/>
    <property type="match status" value="1"/>
</dbReference>
<dbReference type="GO" id="GO:0016491">
    <property type="term" value="F:oxidoreductase activity"/>
    <property type="evidence" value="ECO:0007669"/>
    <property type="project" value="UniProtKB-KW"/>
</dbReference>
<gene>
    <name evidence="2" type="ORF">U0035_17770</name>
</gene>
<dbReference type="Gene3D" id="3.30.9.10">
    <property type="entry name" value="D-Amino Acid Oxidase, subunit A, domain 2"/>
    <property type="match status" value="1"/>
</dbReference>